<reference evidence="1" key="1">
    <citation type="journal article" date="2017" name="Science">
        <title>Giant viruses with an expanded complement of translation system components.</title>
        <authorList>
            <person name="Schulz F."/>
            <person name="Yutin N."/>
            <person name="Ivanova N.N."/>
            <person name="Ortega D.R."/>
            <person name="Lee T.K."/>
            <person name="Vierheilig J."/>
            <person name="Daims H."/>
            <person name="Horn M."/>
            <person name="Wagner M."/>
            <person name="Jensen G.J."/>
            <person name="Kyrpides N.C."/>
            <person name="Koonin E.V."/>
            <person name="Woyke T."/>
        </authorList>
    </citation>
    <scope>NUCLEOTIDE SEQUENCE</scope>
    <source>
        <strain evidence="1">CTV1</strain>
    </source>
</reference>
<dbReference type="SUPFAM" id="SSF56784">
    <property type="entry name" value="HAD-like"/>
    <property type="match status" value="1"/>
</dbReference>
<name>A0A1V0SBP8_9VIRU</name>
<dbReference type="EMBL" id="KY684084">
    <property type="protein sequence ID" value="ARF09129.1"/>
    <property type="molecule type" value="Genomic_DNA"/>
</dbReference>
<organism evidence="1">
    <name type="scientific">Catovirus CTV1</name>
    <dbReference type="NCBI Taxonomy" id="1977631"/>
    <lineage>
        <taxon>Viruses</taxon>
        <taxon>Varidnaviria</taxon>
        <taxon>Bamfordvirae</taxon>
        <taxon>Nucleocytoviricota</taxon>
        <taxon>Megaviricetes</taxon>
        <taxon>Imitervirales</taxon>
        <taxon>Mimiviridae</taxon>
        <taxon>Klosneuvirinae</taxon>
        <taxon>Catovirus</taxon>
    </lineage>
</organism>
<dbReference type="InterPro" id="IPR036412">
    <property type="entry name" value="HAD-like_sf"/>
</dbReference>
<accession>A0A1V0SBP8</accession>
<sequence length="210" mass="24383">MNNICNKLIKTKKINKENTIIILDWDDTLFPTSWITKNGINLMDNSMKNKFTNYFPELDDILSEFLIKLQQYGKVIIITNALPVWVKVSSSILLKTSRILNDIKVVSARKNYKNHSANMMDWKKLAFLNEISNFINMNFLNIISIGDAEYEHFALINLYKTTKINKILKSIKLMDNPNNDVLIDQLKVLLKNAHTLCTNGENLDLKFRLK</sequence>
<dbReference type="PANTHER" id="PTHR38899:SF1">
    <property type="entry name" value="PROTEIN KINASE"/>
    <property type="match status" value="1"/>
</dbReference>
<dbReference type="PANTHER" id="PTHR38899">
    <property type="entry name" value="DOMAIN OOKINETE PROTEIN, PUTATIVE-RELATED"/>
    <property type="match status" value="1"/>
</dbReference>
<protein>
    <submittedName>
        <fullName evidence="1">Uncharacterized protein</fullName>
    </submittedName>
</protein>
<gene>
    <name evidence="1" type="ORF">Catovirus_2_78</name>
</gene>
<proteinExistence type="predicted"/>
<evidence type="ECO:0000313" key="1">
    <source>
        <dbReference type="EMBL" id="ARF09129.1"/>
    </source>
</evidence>